<dbReference type="PANTHER" id="PTHR13055">
    <property type="entry name" value="TUMOR ENDOTHELIAL MARKER 7 RELATED"/>
    <property type="match status" value="1"/>
</dbReference>
<evidence type="ECO:0000256" key="1">
    <source>
        <dbReference type="ARBA" id="ARBA00004479"/>
    </source>
</evidence>
<feature type="domain" description="PSI" evidence="9">
    <location>
        <begin position="402"/>
        <end position="446"/>
    </location>
</feature>
<keyword evidence="11" id="KW-1185">Reference proteome</keyword>
<evidence type="ECO:0000256" key="6">
    <source>
        <dbReference type="ARBA" id="ARBA00023180"/>
    </source>
</evidence>
<feature type="signal peptide" evidence="8">
    <location>
        <begin position="1"/>
        <end position="29"/>
    </location>
</feature>
<proteinExistence type="predicted"/>
<comment type="subcellular location">
    <subcellularLocation>
        <location evidence="1">Membrane</location>
        <topology evidence="1">Single-pass type I membrane protein</topology>
    </subcellularLocation>
</comment>
<evidence type="ECO:0000313" key="10">
    <source>
        <dbReference type="EMBL" id="KAF7283345.1"/>
    </source>
</evidence>
<dbReference type="AlphaFoldDB" id="A0A834ISU7"/>
<evidence type="ECO:0000256" key="7">
    <source>
        <dbReference type="SAM" id="Phobius"/>
    </source>
</evidence>
<keyword evidence="3 8" id="KW-0732">Signal</keyword>
<dbReference type="InterPro" id="IPR016201">
    <property type="entry name" value="PSI"/>
</dbReference>
<evidence type="ECO:0000256" key="3">
    <source>
        <dbReference type="ARBA" id="ARBA00022729"/>
    </source>
</evidence>
<accession>A0A834ISU7</accession>
<dbReference type="InterPro" id="IPR031152">
    <property type="entry name" value="PLXDC"/>
</dbReference>
<feature type="transmembrane region" description="Helical" evidence="7">
    <location>
        <begin position="498"/>
        <end position="520"/>
    </location>
</feature>
<evidence type="ECO:0000259" key="9">
    <source>
        <dbReference type="SMART" id="SM00423"/>
    </source>
</evidence>
<dbReference type="PANTHER" id="PTHR13055:SF12">
    <property type="entry name" value="LD40707P"/>
    <property type="match status" value="1"/>
</dbReference>
<dbReference type="GO" id="GO:0016020">
    <property type="term" value="C:membrane"/>
    <property type="evidence" value="ECO:0007669"/>
    <property type="project" value="UniProtKB-SubCell"/>
</dbReference>
<keyword evidence="2 7" id="KW-0812">Transmembrane</keyword>
<dbReference type="SMART" id="SM00423">
    <property type="entry name" value="PSI"/>
    <property type="match status" value="1"/>
</dbReference>
<sequence length="555" mass="63084">MAKDSRSLGSLRKCVFGLVFFVVLSTALSEDIVPDVFLDKDHSLFQYEVFDDHNLLYRRFKRDKSITYIKNTSITTIASTEIPTTTHQFVQVNESKPIEPSSNSSSPLIIPGQRLLGVNGTGQQKWHITQVLPDATLQNVTSSVNTAVKNITLIATNEASDEASKDILTDDLPPEDLNNALENARNMTVKTDTHVFYNSTIYNEPEVGKEFWVDMDKRTDVKVSDLLSSSHRRAATIKLSFEFPFYGHYIKNVTVATGGFLYTGNYVHSWLAATQYIAPLMANFDTGLSNDSYIKFADNGTSFTVEWDSVLLQDKPDDGEFTFQTTLHQNGDIVFVYKNVPLLIKDINDDHHPVKVGLSDAYILDKTIFFVRRKTIYEYHRVAFKKEEIRNWTAIFLKALPNCLDYRDCKSCVMAEDLECQWCPSLNQCSAGKDRNRQDWIDKGCDLRNISQEAKCGMVFDDKEYITKTSNYDVEKAENSDADFIGHSSHSSQLGASGYVVVAFLIAMLCGFGYWTAYAYRNPHTTSGQMLIRYRPSQWRWRRGEARYTAATIHM</sequence>
<dbReference type="InterPro" id="IPR002165">
    <property type="entry name" value="Plexin_repeat"/>
</dbReference>
<keyword evidence="5 7" id="KW-0472">Membrane</keyword>
<evidence type="ECO:0000313" key="11">
    <source>
        <dbReference type="Proteomes" id="UP000625711"/>
    </source>
</evidence>
<dbReference type="Proteomes" id="UP000625711">
    <property type="component" value="Unassembled WGS sequence"/>
</dbReference>
<evidence type="ECO:0000256" key="5">
    <source>
        <dbReference type="ARBA" id="ARBA00023136"/>
    </source>
</evidence>
<name>A0A834ISU7_RHYFE</name>
<keyword evidence="4 7" id="KW-1133">Transmembrane helix</keyword>
<organism evidence="10 11">
    <name type="scientific">Rhynchophorus ferrugineus</name>
    <name type="common">Red palm weevil</name>
    <name type="synonym">Curculio ferrugineus</name>
    <dbReference type="NCBI Taxonomy" id="354439"/>
    <lineage>
        <taxon>Eukaryota</taxon>
        <taxon>Metazoa</taxon>
        <taxon>Ecdysozoa</taxon>
        <taxon>Arthropoda</taxon>
        <taxon>Hexapoda</taxon>
        <taxon>Insecta</taxon>
        <taxon>Pterygota</taxon>
        <taxon>Neoptera</taxon>
        <taxon>Endopterygota</taxon>
        <taxon>Coleoptera</taxon>
        <taxon>Polyphaga</taxon>
        <taxon>Cucujiformia</taxon>
        <taxon>Curculionidae</taxon>
        <taxon>Dryophthorinae</taxon>
        <taxon>Rhynchophorus</taxon>
    </lineage>
</organism>
<dbReference type="OrthoDB" id="6285106at2759"/>
<evidence type="ECO:0000256" key="8">
    <source>
        <dbReference type="SAM" id="SignalP"/>
    </source>
</evidence>
<protein>
    <recommendedName>
        <fullName evidence="9">PSI domain-containing protein</fullName>
    </recommendedName>
</protein>
<gene>
    <name evidence="10" type="ORF">GWI33_000856</name>
</gene>
<keyword evidence="6" id="KW-0325">Glycoprotein</keyword>
<comment type="caution">
    <text evidence="10">The sequence shown here is derived from an EMBL/GenBank/DDBJ whole genome shotgun (WGS) entry which is preliminary data.</text>
</comment>
<dbReference type="EMBL" id="JAACXV010000116">
    <property type="protein sequence ID" value="KAF7283345.1"/>
    <property type="molecule type" value="Genomic_DNA"/>
</dbReference>
<dbReference type="Pfam" id="PF01437">
    <property type="entry name" value="PSI"/>
    <property type="match status" value="1"/>
</dbReference>
<evidence type="ECO:0000256" key="2">
    <source>
        <dbReference type="ARBA" id="ARBA00022692"/>
    </source>
</evidence>
<evidence type="ECO:0000256" key="4">
    <source>
        <dbReference type="ARBA" id="ARBA00022989"/>
    </source>
</evidence>
<feature type="chain" id="PRO_5032586654" description="PSI domain-containing protein" evidence="8">
    <location>
        <begin position="30"/>
        <end position="555"/>
    </location>
</feature>
<reference evidence="10" key="1">
    <citation type="submission" date="2020-08" db="EMBL/GenBank/DDBJ databases">
        <title>Genome sequencing and assembly of the red palm weevil Rhynchophorus ferrugineus.</title>
        <authorList>
            <person name="Dias G.B."/>
            <person name="Bergman C.M."/>
            <person name="Manee M."/>
        </authorList>
    </citation>
    <scope>NUCLEOTIDE SEQUENCE</scope>
    <source>
        <strain evidence="10">AA-2017</strain>
        <tissue evidence="10">Whole larva</tissue>
    </source>
</reference>